<evidence type="ECO:0000313" key="2">
    <source>
        <dbReference type="EMBL" id="KAL3676396.1"/>
    </source>
</evidence>
<dbReference type="EMBL" id="JBJQOH010000008">
    <property type="protein sequence ID" value="KAL3676396.1"/>
    <property type="molecule type" value="Genomic_DNA"/>
</dbReference>
<feature type="region of interest" description="Disordered" evidence="1">
    <location>
        <begin position="167"/>
        <end position="248"/>
    </location>
</feature>
<accession>A0ABD3GCR9</accession>
<protein>
    <submittedName>
        <fullName evidence="2">Uncharacterized protein</fullName>
    </submittedName>
</protein>
<comment type="caution">
    <text evidence="2">The sequence shown here is derived from an EMBL/GenBank/DDBJ whole genome shotgun (WGS) entry which is preliminary data.</text>
</comment>
<keyword evidence="3" id="KW-1185">Reference proteome</keyword>
<feature type="compositionally biased region" description="Polar residues" evidence="1">
    <location>
        <begin position="193"/>
        <end position="211"/>
    </location>
</feature>
<name>A0ABD3GCR9_9MARC</name>
<dbReference type="AlphaFoldDB" id="A0ABD3GCR9"/>
<proteinExistence type="predicted"/>
<feature type="region of interest" description="Disordered" evidence="1">
    <location>
        <begin position="127"/>
        <end position="153"/>
    </location>
</feature>
<sequence>MEVEFDRVDVRSDVPPGGIVWLADEKGNGAGGQEHCAWGDVSEEQGEGGAVPELGGVSRKCFIGRDESITKAGQEPMRPGREIPPLSGIGQTAVVEDRVANPQGFRAWRALSEAKLTRQHHDDFQNSRFLGGVGTEGEGRNTEAAKEPDWAEGITWKMLEEELERMPSYDADPQSSAGEDGFTPVKSRASARRSGQTGAEASSSGLESNRFNALVDEHDAVEEEPKTGDSWDGSQEKIKVRIPPEQRGSPEVVLLSSVEPDQRVQGRNIMKDLEEVVELCSRVVEEAAEVVEGEEDMMVDMYNDHVATVNLTEDMEAIENGKESSDRFDNKTPHEQVFTGWLSRLNPAYVEPEGPAVVAPANFGFSFKTDDEEDRKMSPEDNAEVQSLRQRLGRAPKMRERGAGLLEVKGRIILPILRPKARRYYRRGPPPYEFVRAWWENPRLGALDANRDKMSEGHIRIAGGLEEKSLDRKIRDDSLGQIRELSSMIGQKGGAVLLIHESLEVINSGVSGTGRLAWATVK</sequence>
<organism evidence="2 3">
    <name type="scientific">Riccia sorocarpa</name>
    <dbReference type="NCBI Taxonomy" id="122646"/>
    <lineage>
        <taxon>Eukaryota</taxon>
        <taxon>Viridiplantae</taxon>
        <taxon>Streptophyta</taxon>
        <taxon>Embryophyta</taxon>
        <taxon>Marchantiophyta</taxon>
        <taxon>Marchantiopsida</taxon>
        <taxon>Marchantiidae</taxon>
        <taxon>Marchantiales</taxon>
        <taxon>Ricciaceae</taxon>
        <taxon>Riccia</taxon>
    </lineage>
</organism>
<feature type="compositionally biased region" description="Basic and acidic residues" evidence="1">
    <location>
        <begin position="137"/>
        <end position="149"/>
    </location>
</feature>
<feature type="compositionally biased region" description="Basic and acidic residues" evidence="1">
    <location>
        <begin position="215"/>
        <end position="244"/>
    </location>
</feature>
<dbReference type="Proteomes" id="UP001633002">
    <property type="component" value="Unassembled WGS sequence"/>
</dbReference>
<evidence type="ECO:0000256" key="1">
    <source>
        <dbReference type="SAM" id="MobiDB-lite"/>
    </source>
</evidence>
<evidence type="ECO:0000313" key="3">
    <source>
        <dbReference type="Proteomes" id="UP001633002"/>
    </source>
</evidence>
<gene>
    <name evidence="2" type="ORF">R1sor_026344</name>
</gene>
<reference evidence="2 3" key="1">
    <citation type="submission" date="2024-09" db="EMBL/GenBank/DDBJ databases">
        <title>Chromosome-scale assembly of Riccia sorocarpa.</title>
        <authorList>
            <person name="Paukszto L."/>
        </authorList>
    </citation>
    <scope>NUCLEOTIDE SEQUENCE [LARGE SCALE GENOMIC DNA]</scope>
    <source>
        <strain evidence="2">LP-2024</strain>
        <tissue evidence="2">Aerial parts of the thallus</tissue>
    </source>
</reference>